<dbReference type="CDD" id="cd03801">
    <property type="entry name" value="GT4_PimA-like"/>
    <property type="match status" value="1"/>
</dbReference>
<comment type="caution">
    <text evidence="4">The sequence shown here is derived from an EMBL/GenBank/DDBJ whole genome shotgun (WGS) entry which is preliminary data.</text>
</comment>
<dbReference type="Proteomes" id="UP000006035">
    <property type="component" value="Unassembled WGS sequence"/>
</dbReference>
<dbReference type="Pfam" id="PF00534">
    <property type="entry name" value="Glycos_transf_1"/>
    <property type="match status" value="1"/>
</dbReference>
<keyword evidence="5" id="KW-1185">Reference proteome</keyword>
<dbReference type="EMBL" id="AFTL01000014">
    <property type="protein sequence ID" value="EGS36911.1"/>
    <property type="molecule type" value="Genomic_DNA"/>
</dbReference>
<reference evidence="4 5" key="1">
    <citation type="submission" date="2011-05" db="EMBL/GenBank/DDBJ databases">
        <authorList>
            <person name="Durkin A.S."/>
            <person name="Kim M."/>
            <person name="Radune D."/>
            <person name="Hostetler J."/>
            <person name="Torralba M."/>
            <person name="Gillis M."/>
            <person name="Methe B."/>
            <person name="Sutton G."/>
            <person name="Nelson K.E."/>
        </authorList>
    </citation>
    <scope>NUCLEOTIDE SEQUENCE [LARGE SCALE GENOMIC DNA]</scope>
    <source>
        <strain evidence="4 5">F0423</strain>
    </source>
</reference>
<evidence type="ECO:0000259" key="3">
    <source>
        <dbReference type="Pfam" id="PF13439"/>
    </source>
</evidence>
<dbReference type="InterPro" id="IPR001296">
    <property type="entry name" value="Glyco_trans_1"/>
</dbReference>
<dbReference type="SUPFAM" id="SSF53756">
    <property type="entry name" value="UDP-Glycosyltransferase/glycogen phosphorylase"/>
    <property type="match status" value="1"/>
</dbReference>
<keyword evidence="1 4" id="KW-0808">Transferase</keyword>
<dbReference type="InterPro" id="IPR028098">
    <property type="entry name" value="Glyco_trans_4-like_N"/>
</dbReference>
<gene>
    <name evidence="4" type="ORF">HMPREF9102_1731</name>
</gene>
<feature type="domain" description="Glycosyltransferase subfamily 4-like N-terminal" evidence="3">
    <location>
        <begin position="91"/>
        <end position="194"/>
    </location>
</feature>
<keyword evidence="4" id="KW-0328">Glycosyltransferase</keyword>
<name>A0ABN0D5A3_9LACO</name>
<dbReference type="RefSeq" id="WP_003712467.1">
    <property type="nucleotide sequence ID" value="NZ_AFTL01000014.1"/>
</dbReference>
<dbReference type="PANTHER" id="PTHR46401:SF2">
    <property type="entry name" value="GLYCOSYLTRANSFERASE WBBK-RELATED"/>
    <property type="match status" value="1"/>
</dbReference>
<dbReference type="Gene3D" id="3.40.50.2000">
    <property type="entry name" value="Glycogen Phosphorylase B"/>
    <property type="match status" value="2"/>
</dbReference>
<organism evidence="4 5">
    <name type="scientific">Limosilactobacillus oris F0423</name>
    <dbReference type="NCBI Taxonomy" id="944562"/>
    <lineage>
        <taxon>Bacteria</taxon>
        <taxon>Bacillati</taxon>
        <taxon>Bacillota</taxon>
        <taxon>Bacilli</taxon>
        <taxon>Lactobacillales</taxon>
        <taxon>Lactobacillaceae</taxon>
        <taxon>Limosilactobacillus</taxon>
    </lineage>
</organism>
<proteinExistence type="predicted"/>
<evidence type="ECO:0000259" key="2">
    <source>
        <dbReference type="Pfam" id="PF00534"/>
    </source>
</evidence>
<dbReference type="PANTHER" id="PTHR46401">
    <property type="entry name" value="GLYCOSYLTRANSFERASE WBBK-RELATED"/>
    <property type="match status" value="1"/>
</dbReference>
<protein>
    <submittedName>
        <fullName evidence="4">Glycosyltransferase, group 1 family protein</fullName>
        <ecNumber evidence="4">2.4.-.-</ecNumber>
    </submittedName>
</protein>
<evidence type="ECO:0000256" key="1">
    <source>
        <dbReference type="ARBA" id="ARBA00022679"/>
    </source>
</evidence>
<dbReference type="EC" id="2.4.-.-" evidence="4"/>
<sequence>MKILHILAQLPSKTGSGVYFTNVIKGFHNQQNACIYGCYPGFPTPDLPVSQQYPVTFPNSRCDFPLPGMSDVMPYQSTRYGDMTPQMITNWQTAFTLKIKEALTDFHPDVIFCHHLWFLTSMVCQLTSVPVYAFCHGTDIRQAKQHPDLLKYTQYLSRVQHVFALSNIERNNISKTYDIPKSKITVIGGGYDPSIFYPPEKKTAQSTINVVYAGKISGAKGVFDLAKVFTTITKDFPNAHLHLIGNASQPAQERLAPYLSNSNIKLYNVADQMQLANLYRRSDIFVLPSYFEGLGLVAIEALACNLRVVTTTIPALQEQLGPVVNDSGIISYVDLPRLVNQDVPVEADLPAFHHRLKAALEQQILAIQKGVAFPSDVHNEVSKNSWPHLIARIRQVLSQEK</sequence>
<accession>A0ABN0D5A3</accession>
<dbReference type="Pfam" id="PF13439">
    <property type="entry name" value="Glyco_transf_4"/>
    <property type="match status" value="1"/>
</dbReference>
<feature type="domain" description="Glycosyl transferase family 1" evidence="2">
    <location>
        <begin position="206"/>
        <end position="324"/>
    </location>
</feature>
<evidence type="ECO:0000313" key="5">
    <source>
        <dbReference type="Proteomes" id="UP000006035"/>
    </source>
</evidence>
<dbReference type="GO" id="GO:0016757">
    <property type="term" value="F:glycosyltransferase activity"/>
    <property type="evidence" value="ECO:0007669"/>
    <property type="project" value="UniProtKB-KW"/>
</dbReference>
<evidence type="ECO:0000313" key="4">
    <source>
        <dbReference type="EMBL" id="EGS36911.1"/>
    </source>
</evidence>